<dbReference type="STRING" id="983506.L8WUV0"/>
<feature type="chain" id="PRO_5003997205" evidence="2">
    <location>
        <begin position="18"/>
        <end position="180"/>
    </location>
</feature>
<feature type="compositionally biased region" description="Low complexity" evidence="1">
    <location>
        <begin position="127"/>
        <end position="144"/>
    </location>
</feature>
<dbReference type="AlphaFoldDB" id="L8WUV0"/>
<evidence type="ECO:0000313" key="4">
    <source>
        <dbReference type="Proteomes" id="UP000011668"/>
    </source>
</evidence>
<dbReference type="Proteomes" id="UP000011668">
    <property type="component" value="Unassembled WGS sequence"/>
</dbReference>
<evidence type="ECO:0000256" key="2">
    <source>
        <dbReference type="SAM" id="SignalP"/>
    </source>
</evidence>
<dbReference type="OrthoDB" id="5316007at2759"/>
<evidence type="ECO:0000313" key="3">
    <source>
        <dbReference type="EMBL" id="ELU41901.1"/>
    </source>
</evidence>
<accession>L8WUV0</accession>
<dbReference type="HOGENOM" id="CLU_088618_3_0_1"/>
<comment type="caution">
    <text evidence="3">The sequence shown here is derived from an EMBL/GenBank/DDBJ whole genome shotgun (WGS) entry which is preliminary data.</text>
</comment>
<protein>
    <submittedName>
        <fullName evidence="3">GPI-anchored domain-containing protein</fullName>
    </submittedName>
</protein>
<name>L8WUV0_THACA</name>
<feature type="region of interest" description="Disordered" evidence="1">
    <location>
        <begin position="126"/>
        <end position="152"/>
    </location>
</feature>
<keyword evidence="4" id="KW-1185">Reference proteome</keyword>
<gene>
    <name evidence="3" type="ORF">AG1IA_04080</name>
</gene>
<keyword evidence="2" id="KW-0732">Signal</keyword>
<organism evidence="3 4">
    <name type="scientific">Thanatephorus cucumeris (strain AG1-IA)</name>
    <name type="common">Rice sheath blight fungus</name>
    <name type="synonym">Rhizoctonia solani</name>
    <dbReference type="NCBI Taxonomy" id="983506"/>
    <lineage>
        <taxon>Eukaryota</taxon>
        <taxon>Fungi</taxon>
        <taxon>Dikarya</taxon>
        <taxon>Basidiomycota</taxon>
        <taxon>Agaricomycotina</taxon>
        <taxon>Agaricomycetes</taxon>
        <taxon>Cantharellales</taxon>
        <taxon>Ceratobasidiaceae</taxon>
        <taxon>Rhizoctonia</taxon>
        <taxon>Rhizoctonia solani AG-1</taxon>
    </lineage>
</organism>
<reference evidence="3 4" key="1">
    <citation type="journal article" date="2013" name="Nat. Commun.">
        <title>The evolution and pathogenic mechanisms of the rice sheath blight pathogen.</title>
        <authorList>
            <person name="Zheng A."/>
            <person name="Lin R."/>
            <person name="Xu L."/>
            <person name="Qin P."/>
            <person name="Tang C."/>
            <person name="Ai P."/>
            <person name="Zhang D."/>
            <person name="Liu Y."/>
            <person name="Sun Z."/>
            <person name="Feng H."/>
            <person name="Wang Y."/>
            <person name="Chen Y."/>
            <person name="Liang X."/>
            <person name="Fu R."/>
            <person name="Li Q."/>
            <person name="Zhang J."/>
            <person name="Yu X."/>
            <person name="Xie Z."/>
            <person name="Ding L."/>
            <person name="Guan P."/>
            <person name="Tang J."/>
            <person name="Liang Y."/>
            <person name="Wang S."/>
            <person name="Deng Q."/>
            <person name="Li S."/>
            <person name="Zhu J."/>
            <person name="Wang L."/>
            <person name="Liu H."/>
            <person name="Li P."/>
        </authorList>
    </citation>
    <scope>NUCLEOTIDE SEQUENCE [LARGE SCALE GENOMIC DNA]</scope>
    <source>
        <strain evidence="4">AG-1 IA</strain>
    </source>
</reference>
<feature type="signal peptide" evidence="2">
    <location>
        <begin position="1"/>
        <end position="17"/>
    </location>
</feature>
<proteinExistence type="predicted"/>
<sequence length="180" mass="18588">MRSAFVALLSLIASAAAYQVTYPGAADKWYAGTVTNKFDWTRVNTDADSFTLVLTNEDRSLLPVNNQQLIATVLGSVGSIDVPAPSGGFPVGKGFRSPPSWLRAPSSKLSPGLAHLAPRSLQRDRSTVIISPTTGTTTPTSTSGDLNPTNSPASNNGAMSIVARASPVVIAGALAAAFMA</sequence>
<evidence type="ECO:0000256" key="1">
    <source>
        <dbReference type="SAM" id="MobiDB-lite"/>
    </source>
</evidence>
<dbReference type="EMBL" id="AFRT01000977">
    <property type="protein sequence ID" value="ELU41901.1"/>
    <property type="molecule type" value="Genomic_DNA"/>
</dbReference>